<dbReference type="InterPro" id="IPR017451">
    <property type="entry name" value="F-box-assoc_interact_dom"/>
</dbReference>
<protein>
    <recommendedName>
        <fullName evidence="1">F-box domain-containing protein</fullName>
    </recommendedName>
</protein>
<evidence type="ECO:0000313" key="3">
    <source>
        <dbReference type="Proteomes" id="UP000554482"/>
    </source>
</evidence>
<feature type="domain" description="F-box" evidence="1">
    <location>
        <begin position="7"/>
        <end position="47"/>
    </location>
</feature>
<dbReference type="EMBL" id="JABWDY010004709">
    <property type="protein sequence ID" value="KAF5204965.1"/>
    <property type="molecule type" value="Genomic_DNA"/>
</dbReference>
<gene>
    <name evidence="2" type="ORF">FRX31_005448</name>
</gene>
<dbReference type="PANTHER" id="PTHR31672">
    <property type="entry name" value="BNACNNG10540D PROTEIN"/>
    <property type="match status" value="1"/>
</dbReference>
<dbReference type="NCBIfam" id="TIGR01640">
    <property type="entry name" value="F_box_assoc_1"/>
    <property type="match status" value="1"/>
</dbReference>
<dbReference type="SMART" id="SM00256">
    <property type="entry name" value="FBOX"/>
    <property type="match status" value="1"/>
</dbReference>
<dbReference type="InterPro" id="IPR013187">
    <property type="entry name" value="F-box-assoc_dom_typ3"/>
</dbReference>
<organism evidence="2 3">
    <name type="scientific">Thalictrum thalictroides</name>
    <name type="common">Rue-anemone</name>
    <name type="synonym">Anemone thalictroides</name>
    <dbReference type="NCBI Taxonomy" id="46969"/>
    <lineage>
        <taxon>Eukaryota</taxon>
        <taxon>Viridiplantae</taxon>
        <taxon>Streptophyta</taxon>
        <taxon>Embryophyta</taxon>
        <taxon>Tracheophyta</taxon>
        <taxon>Spermatophyta</taxon>
        <taxon>Magnoliopsida</taxon>
        <taxon>Ranunculales</taxon>
        <taxon>Ranunculaceae</taxon>
        <taxon>Thalictroideae</taxon>
        <taxon>Thalictrum</taxon>
    </lineage>
</organism>
<dbReference type="InterPro" id="IPR036047">
    <property type="entry name" value="F-box-like_dom_sf"/>
</dbReference>
<dbReference type="OrthoDB" id="1113741at2759"/>
<dbReference type="Pfam" id="PF08268">
    <property type="entry name" value="FBA_3"/>
    <property type="match status" value="1"/>
</dbReference>
<dbReference type="PANTHER" id="PTHR31672:SF13">
    <property type="entry name" value="F-BOX PROTEIN CPR30-LIKE"/>
    <property type="match status" value="1"/>
</dbReference>
<sequence>MEIGFSLCDEIEEEILLRLPTKSISRFSCVSKCWYNKFTSFEFAQKHLKRQRQTHANNLNLMLHGSGGPLQSVRFSGIYSDKDDAKTIPTKHNQPLLVDCENYIFHVVGSCDGVLLILATSSTGFSRCLGYVIYIWNPTTGVYKTLPRQLSSMPDSIVLGFGPDLATTEYNNNNHYKVLLLETVYGRTIRDPPIHNFNMYTTRTNSWKPLLQNIGPYGYFFPHPQGMILAYNSLHYVAEVRTTDDDGDLYFNNSIMSFDLKDDKFRVLPIVDPTRTLLQVCALNGDLCALSQSFTDDDSNFYSYYLWRMKNFGVKNEECWTKICSIDCRLAMDKPFTILSLLHVLEDGQILFYAQPRYLHQEKPFIVSYHIENEKASFLVQCNVPYWSIPVVYEESLISPNAVSTAEEEPIWRILNIPGKNNE</sequence>
<evidence type="ECO:0000313" key="2">
    <source>
        <dbReference type="EMBL" id="KAF5204965.1"/>
    </source>
</evidence>
<dbReference type="Pfam" id="PF00646">
    <property type="entry name" value="F-box"/>
    <property type="match status" value="1"/>
</dbReference>
<dbReference type="SUPFAM" id="SSF81383">
    <property type="entry name" value="F-box domain"/>
    <property type="match status" value="1"/>
</dbReference>
<dbReference type="InterPro" id="IPR050796">
    <property type="entry name" value="SCF_F-box_component"/>
</dbReference>
<evidence type="ECO:0000259" key="1">
    <source>
        <dbReference type="SMART" id="SM00256"/>
    </source>
</evidence>
<dbReference type="InterPro" id="IPR001810">
    <property type="entry name" value="F-box_dom"/>
</dbReference>
<name>A0A7J6X7Y1_THATH</name>
<dbReference type="AlphaFoldDB" id="A0A7J6X7Y1"/>
<dbReference type="InterPro" id="IPR011043">
    <property type="entry name" value="Gal_Oxase/kelch_b-propeller"/>
</dbReference>
<dbReference type="SUPFAM" id="SSF50965">
    <property type="entry name" value="Galactose oxidase, central domain"/>
    <property type="match status" value="1"/>
</dbReference>
<keyword evidence="3" id="KW-1185">Reference proteome</keyword>
<dbReference type="Proteomes" id="UP000554482">
    <property type="component" value="Unassembled WGS sequence"/>
</dbReference>
<reference evidence="2 3" key="1">
    <citation type="submission" date="2020-06" db="EMBL/GenBank/DDBJ databases">
        <title>Transcriptomic and genomic resources for Thalictrum thalictroides and T. hernandezii: Facilitating candidate gene discovery in an emerging model plant lineage.</title>
        <authorList>
            <person name="Arias T."/>
            <person name="Riano-Pachon D.M."/>
            <person name="Di Stilio V.S."/>
        </authorList>
    </citation>
    <scope>NUCLEOTIDE SEQUENCE [LARGE SCALE GENOMIC DNA]</scope>
    <source>
        <strain evidence="3">cv. WT478/WT964</strain>
        <tissue evidence="2">Leaves</tissue>
    </source>
</reference>
<proteinExistence type="predicted"/>
<comment type="caution">
    <text evidence="2">The sequence shown here is derived from an EMBL/GenBank/DDBJ whole genome shotgun (WGS) entry which is preliminary data.</text>
</comment>
<accession>A0A7J6X7Y1</accession>